<dbReference type="EMBL" id="JACSQN010000006">
    <property type="protein sequence ID" value="MBD7984537.1"/>
    <property type="molecule type" value="Genomic_DNA"/>
</dbReference>
<protein>
    <submittedName>
        <fullName evidence="2">Zinc ribbon domain-containing protein</fullName>
    </submittedName>
</protein>
<accession>A0ABR8U934</accession>
<organism evidence="2 3">
    <name type="scientific">Sporosarcina quadrami</name>
    <dbReference type="NCBI Taxonomy" id="2762234"/>
    <lineage>
        <taxon>Bacteria</taxon>
        <taxon>Bacillati</taxon>
        <taxon>Bacillota</taxon>
        <taxon>Bacilli</taxon>
        <taxon>Bacillales</taxon>
        <taxon>Caryophanaceae</taxon>
        <taxon>Sporosarcina</taxon>
    </lineage>
</organism>
<feature type="transmembrane region" description="Helical" evidence="1">
    <location>
        <begin position="173"/>
        <end position="195"/>
    </location>
</feature>
<feature type="transmembrane region" description="Helical" evidence="1">
    <location>
        <begin position="201"/>
        <end position="225"/>
    </location>
</feature>
<keyword evidence="1" id="KW-1133">Transmembrane helix</keyword>
<keyword evidence="3" id="KW-1185">Reference proteome</keyword>
<dbReference type="RefSeq" id="WP_191694238.1">
    <property type="nucleotide sequence ID" value="NZ_JACSQN010000006.1"/>
</dbReference>
<name>A0ABR8U934_9BACL</name>
<proteinExistence type="predicted"/>
<dbReference type="Proteomes" id="UP000626786">
    <property type="component" value="Unassembled WGS sequence"/>
</dbReference>
<gene>
    <name evidence="2" type="ORF">H9649_08095</name>
</gene>
<evidence type="ECO:0000256" key="1">
    <source>
        <dbReference type="SAM" id="Phobius"/>
    </source>
</evidence>
<reference evidence="2 3" key="1">
    <citation type="submission" date="2020-08" db="EMBL/GenBank/DDBJ databases">
        <title>A Genomic Blueprint of the Chicken Gut Microbiome.</title>
        <authorList>
            <person name="Gilroy R."/>
            <person name="Ravi A."/>
            <person name="Getino M."/>
            <person name="Pursley I."/>
            <person name="Horton D.L."/>
            <person name="Alikhan N.-F."/>
            <person name="Baker D."/>
            <person name="Gharbi K."/>
            <person name="Hall N."/>
            <person name="Watson M."/>
            <person name="Adriaenssens E.M."/>
            <person name="Foster-Nyarko E."/>
            <person name="Jarju S."/>
            <person name="Secka A."/>
            <person name="Antonio M."/>
            <person name="Oren A."/>
            <person name="Chaudhuri R."/>
            <person name="La Ragione R.M."/>
            <person name="Hildebrand F."/>
            <person name="Pallen M.J."/>
        </authorList>
    </citation>
    <scope>NUCLEOTIDE SEQUENCE [LARGE SCALE GENOMIC DNA]</scope>
    <source>
        <strain evidence="2 3">Sa2YVA2</strain>
    </source>
</reference>
<feature type="transmembrane region" description="Helical" evidence="1">
    <location>
        <begin position="89"/>
        <end position="115"/>
    </location>
</feature>
<feature type="transmembrane region" description="Helical" evidence="1">
    <location>
        <begin position="237"/>
        <end position="258"/>
    </location>
</feature>
<evidence type="ECO:0000313" key="3">
    <source>
        <dbReference type="Proteomes" id="UP000626786"/>
    </source>
</evidence>
<keyword evidence="1" id="KW-0472">Membrane</keyword>
<sequence length="276" mass="30594">MKCVHCGNEQREGHFCLRCGARFQVTGYPFAEQGTVMQVESAPGDVYVEKVETSAQFDQLKEQLKDYGQYFLQHIKHPSISFNAKPDDLVNAVVSFVLFALVFSLTVLLAIKGILEGSFVMLDEVGATMQEMPSLFLVFWHIFLFVFVCFVIVLFVLQLGAKLFGPDYVIQKVALIYSAHALPGIAIGFAALGFIMMNSGFYGSVLLTAALLYVMILAPLYVTAVLVSKRPKSVDPLYGFSLFTLGLGVAFIILYKLIGDSAVMSYLESLRYLLLE</sequence>
<keyword evidence="1" id="KW-0812">Transmembrane</keyword>
<comment type="caution">
    <text evidence="2">The sequence shown here is derived from an EMBL/GenBank/DDBJ whole genome shotgun (WGS) entry which is preliminary data.</text>
</comment>
<evidence type="ECO:0000313" key="2">
    <source>
        <dbReference type="EMBL" id="MBD7984537.1"/>
    </source>
</evidence>
<feature type="transmembrane region" description="Helical" evidence="1">
    <location>
        <begin position="135"/>
        <end position="161"/>
    </location>
</feature>